<name>A0A645CLP2_9ZZZZ</name>
<accession>A0A645CLP2</accession>
<sequence length="374" mass="44535">MCTHSGVHIVLSVMGYNKKMNRDFEKYIMGLVIPEEMNPQDETKKVSELHEYCRKQTPQNLFRYRTCSDYHIKAFDNCEVWLTKPTMFNDPHDSYLYINKNEILDFFVNGMSKSKSFTHIQNLLNNVEYKEEMIEKCGAEFVEQIIRNATINGKPIELTDYEIEFQKKFYSRRIDLITKLCKESIKESALVGCFSESVESTLMWSHYADNHKGFALNYNFQELYSVDIGKENIKGSLFINQKLFPVIYSKNRYDATKYLEFHFMMDMYRLRGITFNDPFYDKLFYYKWLLFKSLDWSYEREWRIIKLMDNNIEHKKPDYACIPSISPKEIYLGAEISKENQVKLTSIARKKGIRIFKMEIADDEKAYKLNSVEI</sequence>
<organism evidence="1">
    <name type="scientific">bioreactor metagenome</name>
    <dbReference type="NCBI Taxonomy" id="1076179"/>
    <lineage>
        <taxon>unclassified sequences</taxon>
        <taxon>metagenomes</taxon>
        <taxon>ecological metagenomes</taxon>
    </lineage>
</organism>
<reference evidence="1" key="1">
    <citation type="submission" date="2019-08" db="EMBL/GenBank/DDBJ databases">
        <authorList>
            <person name="Kucharzyk K."/>
            <person name="Murdoch R.W."/>
            <person name="Higgins S."/>
            <person name="Loffler F."/>
        </authorList>
    </citation>
    <scope>NUCLEOTIDE SEQUENCE</scope>
</reference>
<dbReference type="EMBL" id="VSSQ01028208">
    <property type="protein sequence ID" value="MPM77828.1"/>
    <property type="molecule type" value="Genomic_DNA"/>
</dbReference>
<comment type="caution">
    <text evidence="1">The sequence shown here is derived from an EMBL/GenBank/DDBJ whole genome shotgun (WGS) entry which is preliminary data.</text>
</comment>
<evidence type="ECO:0000313" key="1">
    <source>
        <dbReference type="EMBL" id="MPM77828.1"/>
    </source>
</evidence>
<gene>
    <name evidence="1" type="ORF">SDC9_124836</name>
</gene>
<dbReference type="AlphaFoldDB" id="A0A645CLP2"/>
<dbReference type="InterPro" id="IPR021352">
    <property type="entry name" value="DUF2971"/>
</dbReference>
<evidence type="ECO:0008006" key="2">
    <source>
        <dbReference type="Google" id="ProtNLM"/>
    </source>
</evidence>
<protein>
    <recommendedName>
        <fullName evidence="2">DUF2971 domain-containing protein</fullName>
    </recommendedName>
</protein>
<proteinExistence type="predicted"/>
<dbReference type="Pfam" id="PF11185">
    <property type="entry name" value="DUF2971"/>
    <property type="match status" value="1"/>
</dbReference>